<feature type="compositionally biased region" description="Pro residues" evidence="14">
    <location>
        <begin position="363"/>
        <end position="387"/>
    </location>
</feature>
<keyword evidence="9" id="KW-0804">Transcription</keyword>
<dbReference type="InterPro" id="IPR037841">
    <property type="entry name" value="SET_SETD1A/B"/>
</dbReference>
<dbReference type="SMART" id="SM01291">
    <property type="entry name" value="N-SET"/>
    <property type="match status" value="1"/>
</dbReference>
<feature type="region of interest" description="Disordered" evidence="14">
    <location>
        <begin position="243"/>
        <end position="320"/>
    </location>
</feature>
<comment type="subcellular location">
    <subcellularLocation>
        <location evidence="1">Nucleus</location>
    </subcellularLocation>
</comment>
<dbReference type="FunFam" id="2.170.270.10:FF:000010">
    <property type="entry name" value="Histone-lysine N-methyltransferase"/>
    <property type="match status" value="1"/>
</dbReference>
<dbReference type="Gene3D" id="2.170.270.10">
    <property type="entry name" value="SET domain"/>
    <property type="match status" value="1"/>
</dbReference>
<protein>
    <recommendedName>
        <fullName evidence="2">[histone H3]-lysine(4) N-trimethyltransferase</fullName>
        <ecNumber evidence="2">2.1.1.354</ecNumber>
    </recommendedName>
</protein>
<feature type="region of interest" description="Disordered" evidence="14">
    <location>
        <begin position="911"/>
        <end position="964"/>
    </location>
</feature>
<evidence type="ECO:0000256" key="9">
    <source>
        <dbReference type="ARBA" id="ARBA00023163"/>
    </source>
</evidence>
<organism evidence="17 18">
    <name type="scientific">Steinernema glaseri</name>
    <dbReference type="NCBI Taxonomy" id="37863"/>
    <lineage>
        <taxon>Eukaryota</taxon>
        <taxon>Metazoa</taxon>
        <taxon>Ecdysozoa</taxon>
        <taxon>Nematoda</taxon>
        <taxon>Chromadorea</taxon>
        <taxon>Rhabditida</taxon>
        <taxon>Tylenchina</taxon>
        <taxon>Panagrolaimomorpha</taxon>
        <taxon>Strongyloidoidea</taxon>
        <taxon>Steinernematidae</taxon>
        <taxon>Steinernema</taxon>
    </lineage>
</organism>
<keyword evidence="4" id="KW-0808">Transferase</keyword>
<evidence type="ECO:0000256" key="13">
    <source>
        <dbReference type="ARBA" id="ARBA00049129"/>
    </source>
</evidence>
<dbReference type="SMART" id="SM00508">
    <property type="entry name" value="PostSET"/>
    <property type="match status" value="1"/>
</dbReference>
<evidence type="ECO:0000256" key="6">
    <source>
        <dbReference type="ARBA" id="ARBA00022853"/>
    </source>
</evidence>
<feature type="compositionally biased region" description="Pro residues" evidence="14">
    <location>
        <begin position="687"/>
        <end position="711"/>
    </location>
</feature>
<dbReference type="GO" id="GO:0048188">
    <property type="term" value="C:Set1C/COMPASS complex"/>
    <property type="evidence" value="ECO:0007669"/>
    <property type="project" value="InterPro"/>
</dbReference>
<evidence type="ECO:0000256" key="8">
    <source>
        <dbReference type="ARBA" id="ARBA00023015"/>
    </source>
</evidence>
<feature type="compositionally biased region" description="Low complexity" evidence="14">
    <location>
        <begin position="605"/>
        <end position="616"/>
    </location>
</feature>
<accession>A0A1I8A2X1</accession>
<evidence type="ECO:0000313" key="17">
    <source>
        <dbReference type="Proteomes" id="UP000095287"/>
    </source>
</evidence>
<feature type="compositionally biased region" description="Pro residues" evidence="14">
    <location>
        <begin position="745"/>
        <end position="767"/>
    </location>
</feature>
<feature type="compositionally biased region" description="Basic and acidic residues" evidence="14">
    <location>
        <begin position="588"/>
        <end position="604"/>
    </location>
</feature>
<keyword evidence="7" id="KW-0694">RNA-binding</keyword>
<dbReference type="SMART" id="SM00317">
    <property type="entry name" value="SET"/>
    <property type="match status" value="1"/>
</dbReference>
<dbReference type="InterPro" id="IPR035979">
    <property type="entry name" value="RBD_domain_sf"/>
</dbReference>
<feature type="compositionally biased region" description="Basic residues" evidence="14">
    <location>
        <begin position="648"/>
        <end position="660"/>
    </location>
</feature>
<feature type="compositionally biased region" description="Low complexity" evidence="14">
    <location>
        <begin position="939"/>
        <end position="962"/>
    </location>
</feature>
<dbReference type="InterPro" id="IPR003616">
    <property type="entry name" value="Post-SET_dom"/>
</dbReference>
<feature type="compositionally biased region" description="Basic and acidic residues" evidence="14">
    <location>
        <begin position="790"/>
        <end position="800"/>
    </location>
</feature>
<dbReference type="SUPFAM" id="SSF54928">
    <property type="entry name" value="RNA-binding domain, RBD"/>
    <property type="match status" value="1"/>
</dbReference>
<feature type="compositionally biased region" description="Basic and acidic residues" evidence="14">
    <location>
        <begin position="863"/>
        <end position="872"/>
    </location>
</feature>
<feature type="compositionally biased region" description="Polar residues" evidence="14">
    <location>
        <begin position="505"/>
        <end position="515"/>
    </location>
</feature>
<dbReference type="WBParaSite" id="L893_g3204.t1">
    <property type="protein sequence ID" value="L893_g3204.t1"/>
    <property type="gene ID" value="L893_g3204"/>
</dbReference>
<dbReference type="SMART" id="SM00360">
    <property type="entry name" value="RRM"/>
    <property type="match status" value="1"/>
</dbReference>
<dbReference type="GO" id="GO:0032259">
    <property type="term" value="P:methylation"/>
    <property type="evidence" value="ECO:0007669"/>
    <property type="project" value="UniProtKB-KW"/>
</dbReference>
<keyword evidence="8" id="KW-0805">Transcription regulation</keyword>
<dbReference type="PROSITE" id="PS50868">
    <property type="entry name" value="POST_SET"/>
    <property type="match status" value="1"/>
</dbReference>
<sequence length="1434" mass="161940">MNWHSSTPASTSSQLRQEAPRPHHDERHRRSSTSGRPPAPPHHRGRIVNPQTGREEDCKLVLVHDKQPIYRFRGVCPDPFSAFNVTAVRDPRDRDKIHTKTLPQDLPVPDLKLDLNYVGVPEQREVAIFNLNDNVNDSLLKRFCEKVIDPEELMVCYHPSSRKHMKMALVECRSAEDALRFVKYANETELMGSKVSAMVDPLADQLNAEFLKKTGLDLPRLPRRLQEVGDVLEVLRERLRDATRPEEPLAASTGSSPMDCDSEGLSPEDITPAKEPDSPPRTAPLPTPHPATPPPPPPKKVRSRPSRFSDSPEITRGPIPLNKIFVRPPIVQEVPHFPPMASASPGVIRAPPPPVFMPPPAQFVAFVPPPMASWDGLPPPPPVPSAPPAGQVAPAEPPKKERKERVRKCSASGSSSSEEEHRRRSKKKHGRGYRRRSRRRRSSSVSSESSASSEESAESSSTEEEDASEDEHYHRGRRKRSRRYSTKRSEKRKVTEKIVTHKRQVITSKDASTVKDTYIHIVSRRFEKSPERKETPDSDDLPIIEEQKAPPAPEVVPKQETSANLGLSDMLVMEDVSSDEHEVPEEPQEPKEAEKTERRPKEASHTWSSTSDTSTPSEEDRRRRSRNESPAASSKKSKRSRRDSDSPKRHRSHKEKRRREKSPSPTSSKEQSRPSAKKKCLEASSETPPPPPPPQAPPMGYPMPTAPFPFPPPNLAFPPPFPKFDASKPPPTFYPHYLPSMLLGAPPPPLGAPPPYSSMYPAPPPETSAPANDLTSRLAELFPEQMNETPKSESTPREEESTPGPPKEEAPEEEPEKAEPPPPPKKKRTRKSRFDMVSSPPPSLPPPSVVLSADGGTVDEEAVEKRVESIRNEVFRRIRAELKEQVLKDLLTKRDTYTFEELETRWDRLMEEKEKEDKEKEERGEPLEEPEKENKENEATPVATTTNTATTTTTTTTQPTANWALDFESMFRSTSLRLLPRIQKVKNPAGIAAMKRRQRRRRERSASAVSRSSSEDRASSSDSEPDELEGLSPISEKSESPVKPPESEEEEEVGLMSSGQEDNDEEDDLDSVSGRLNAVAVAVASDVSDEEDEDEEDEDEDEEEEEGDFDSEGEEVDVESLEGPGGKRRSRRSPYIDAQMVAAFQAGCDEEDVRYLYKAFQKMTTEEPNVFGRPVPFGRYPEIPPVRQLNIPKKTERKIYYFDDPELEGVAPHKSGCARTEGFYRTKKRRTFVRRPEEETRFKDTTEISAKDETSVRQNNSSRRELKAANRRNQTVMGDASGDMFKVNQLKFRKKMIKFARSKIHGWGLYAMEAIAADEMIVEYVGELIRPAIADEREKSYEKRGIGSSYLFRIDRDSVIDATKKGNFARFINHSCQPNCYARVVTLEGEKRIVIYSKTYIDKGDEITYDYKFPIEEEKIECLCGAPQCRRFLN</sequence>
<feature type="compositionally biased region" description="Pro residues" evidence="14">
    <location>
        <begin position="279"/>
        <end position="298"/>
    </location>
</feature>
<evidence type="ECO:0000256" key="11">
    <source>
        <dbReference type="ARBA" id="ARBA00047571"/>
    </source>
</evidence>
<dbReference type="InterPro" id="IPR012677">
    <property type="entry name" value="Nucleotide-bd_a/b_plait_sf"/>
</dbReference>
<keyword evidence="3" id="KW-0489">Methyltransferase</keyword>
<evidence type="ECO:0000313" key="18">
    <source>
        <dbReference type="WBParaSite" id="L893_g3204.t1"/>
    </source>
</evidence>
<feature type="compositionally biased region" description="Polar residues" evidence="14">
    <location>
        <begin position="1"/>
        <end position="16"/>
    </location>
</feature>
<dbReference type="InterPro" id="IPR000504">
    <property type="entry name" value="RRM_dom"/>
</dbReference>
<feature type="region of interest" description="Disordered" evidence="14">
    <location>
        <begin position="744"/>
        <end position="872"/>
    </location>
</feature>
<dbReference type="PANTHER" id="PTHR45814">
    <property type="entry name" value="HISTONE-LYSINE N-METHYLTRANSFERASE SETD1"/>
    <property type="match status" value="1"/>
</dbReference>
<dbReference type="EC" id="2.1.1.354" evidence="2"/>
<feature type="compositionally biased region" description="Acidic residues" evidence="14">
    <location>
        <begin position="455"/>
        <end position="469"/>
    </location>
</feature>
<proteinExistence type="predicted"/>
<feature type="compositionally biased region" description="Basic residues" evidence="14">
    <location>
        <begin position="994"/>
        <end position="1003"/>
    </location>
</feature>
<dbReference type="InterPro" id="IPR024657">
    <property type="entry name" value="COMPASS_Set1_N-SET"/>
</dbReference>
<evidence type="ECO:0000256" key="14">
    <source>
        <dbReference type="SAM" id="MobiDB-lite"/>
    </source>
</evidence>
<dbReference type="SUPFAM" id="SSF82199">
    <property type="entry name" value="SET domain"/>
    <property type="match status" value="1"/>
</dbReference>
<feature type="compositionally biased region" description="Pro residues" evidence="14">
    <location>
        <begin position="839"/>
        <end position="848"/>
    </location>
</feature>
<dbReference type="Pfam" id="PF00856">
    <property type="entry name" value="SET"/>
    <property type="match status" value="1"/>
</dbReference>
<comment type="catalytic activity">
    <reaction evidence="11">
        <text>L-lysyl(4)-[histone H3] + 3 S-adenosyl-L-methionine = N(6),N(6),N(6)-trimethyl-L-lysyl(4)-[histone H3] + 3 S-adenosyl-L-homocysteine + 3 H(+)</text>
        <dbReference type="Rhea" id="RHEA:60260"/>
        <dbReference type="Rhea" id="RHEA-COMP:15537"/>
        <dbReference type="Rhea" id="RHEA-COMP:15547"/>
        <dbReference type="ChEBI" id="CHEBI:15378"/>
        <dbReference type="ChEBI" id="CHEBI:29969"/>
        <dbReference type="ChEBI" id="CHEBI:57856"/>
        <dbReference type="ChEBI" id="CHEBI:59789"/>
        <dbReference type="ChEBI" id="CHEBI:61961"/>
        <dbReference type="EC" id="2.1.1.354"/>
    </reaction>
</comment>
<dbReference type="InterPro" id="IPR044570">
    <property type="entry name" value="Set1-like"/>
</dbReference>
<evidence type="ECO:0000256" key="1">
    <source>
        <dbReference type="ARBA" id="ARBA00004123"/>
    </source>
</evidence>
<feature type="compositionally biased region" description="Basic and acidic residues" evidence="14">
    <location>
        <begin position="911"/>
        <end position="926"/>
    </location>
</feature>
<dbReference type="Proteomes" id="UP000095287">
    <property type="component" value="Unplaced"/>
</dbReference>
<evidence type="ECO:0000256" key="7">
    <source>
        <dbReference type="ARBA" id="ARBA00022884"/>
    </source>
</evidence>
<feature type="compositionally biased region" description="Acidic residues" evidence="14">
    <location>
        <begin position="1087"/>
        <end position="1120"/>
    </location>
</feature>
<evidence type="ECO:0000256" key="2">
    <source>
        <dbReference type="ARBA" id="ARBA00012182"/>
    </source>
</evidence>
<feature type="region of interest" description="Disordered" evidence="14">
    <location>
        <begin position="363"/>
        <end position="711"/>
    </location>
</feature>
<dbReference type="GO" id="GO:0003723">
    <property type="term" value="F:RNA binding"/>
    <property type="evidence" value="ECO:0007669"/>
    <property type="project" value="UniProtKB-KW"/>
</dbReference>
<evidence type="ECO:0000256" key="4">
    <source>
        <dbReference type="ARBA" id="ARBA00022679"/>
    </source>
</evidence>
<dbReference type="PROSITE" id="PS50280">
    <property type="entry name" value="SET"/>
    <property type="match status" value="1"/>
</dbReference>
<feature type="compositionally biased region" description="Basic residues" evidence="14">
    <location>
        <begin position="423"/>
        <end position="442"/>
    </location>
</feature>
<comment type="catalytic activity">
    <reaction evidence="13">
        <text>N(6),N(6)-dimethyl-L-lysyl(4)-[histone H3] + S-adenosyl-L-methionine = N(6),N(6),N(6)-trimethyl-L-lysyl(4)-[histone H3] + S-adenosyl-L-homocysteine + H(+)</text>
        <dbReference type="Rhea" id="RHEA:60272"/>
        <dbReference type="Rhea" id="RHEA-COMP:15537"/>
        <dbReference type="Rhea" id="RHEA-COMP:15540"/>
        <dbReference type="ChEBI" id="CHEBI:15378"/>
        <dbReference type="ChEBI" id="CHEBI:57856"/>
        <dbReference type="ChEBI" id="CHEBI:59789"/>
        <dbReference type="ChEBI" id="CHEBI:61961"/>
        <dbReference type="ChEBI" id="CHEBI:61976"/>
    </reaction>
</comment>
<evidence type="ECO:0000256" key="12">
    <source>
        <dbReference type="ARBA" id="ARBA00047583"/>
    </source>
</evidence>
<feature type="compositionally biased region" description="Acidic residues" evidence="14">
    <location>
        <begin position="1061"/>
        <end position="1070"/>
    </location>
</feature>
<feature type="compositionally biased region" description="Basic residues" evidence="14">
    <location>
        <begin position="474"/>
        <end position="491"/>
    </location>
</feature>
<reference evidence="18" key="1">
    <citation type="submission" date="2016-11" db="UniProtKB">
        <authorList>
            <consortium name="WormBaseParasite"/>
        </authorList>
    </citation>
    <scope>IDENTIFICATION</scope>
</reference>
<evidence type="ECO:0000256" key="5">
    <source>
        <dbReference type="ARBA" id="ARBA00022691"/>
    </source>
</evidence>
<evidence type="ECO:0000256" key="10">
    <source>
        <dbReference type="ARBA" id="ARBA00023242"/>
    </source>
</evidence>
<keyword evidence="6" id="KW-0156">Chromatin regulator</keyword>
<comment type="catalytic activity">
    <reaction evidence="12">
        <text>N(6)-methyl-L-lysyl(4)-[histone H3] + S-adenosyl-L-methionine = N(6),N(6)-dimethyl-L-lysyl(4)-[histone H3] + S-adenosyl-L-homocysteine + H(+)</text>
        <dbReference type="Rhea" id="RHEA:60268"/>
        <dbReference type="Rhea" id="RHEA-COMP:15540"/>
        <dbReference type="Rhea" id="RHEA-COMP:15543"/>
        <dbReference type="ChEBI" id="CHEBI:15378"/>
        <dbReference type="ChEBI" id="CHEBI:57856"/>
        <dbReference type="ChEBI" id="CHEBI:59789"/>
        <dbReference type="ChEBI" id="CHEBI:61929"/>
        <dbReference type="ChEBI" id="CHEBI:61976"/>
    </reaction>
</comment>
<feature type="region of interest" description="Disordered" evidence="14">
    <location>
        <begin position="977"/>
        <end position="1133"/>
    </location>
</feature>
<feature type="domain" description="SET" evidence="15">
    <location>
        <begin position="1295"/>
        <end position="1412"/>
    </location>
</feature>
<dbReference type="PANTHER" id="PTHR45814:SF2">
    <property type="entry name" value="HISTONE-LYSINE N-METHYLTRANSFERASE SETD1"/>
    <property type="match status" value="1"/>
</dbReference>
<evidence type="ECO:0000259" key="16">
    <source>
        <dbReference type="PROSITE" id="PS50868"/>
    </source>
</evidence>
<dbReference type="Gene3D" id="3.30.70.330">
    <property type="match status" value="1"/>
</dbReference>
<dbReference type="CDD" id="cd19169">
    <property type="entry name" value="SET_SETD1"/>
    <property type="match status" value="1"/>
</dbReference>
<feature type="region of interest" description="Disordered" evidence="14">
    <location>
        <begin position="1"/>
        <end position="53"/>
    </location>
</feature>
<dbReference type="InterPro" id="IPR001214">
    <property type="entry name" value="SET_dom"/>
</dbReference>
<dbReference type="GO" id="GO:0140999">
    <property type="term" value="F:histone H3K4 trimethyltransferase activity"/>
    <property type="evidence" value="ECO:0007669"/>
    <property type="project" value="UniProtKB-EC"/>
</dbReference>
<keyword evidence="17" id="KW-1185">Reference proteome</keyword>
<keyword evidence="10" id="KW-0539">Nucleus</keyword>
<name>A0A1I8A2X1_9BILA</name>
<feature type="domain" description="Post-SET" evidence="16">
    <location>
        <begin position="1418"/>
        <end position="1434"/>
    </location>
</feature>
<dbReference type="InterPro" id="IPR046341">
    <property type="entry name" value="SET_dom_sf"/>
</dbReference>
<feature type="compositionally biased region" description="Basic and acidic residues" evidence="14">
    <location>
        <begin position="524"/>
        <end position="536"/>
    </location>
</feature>
<evidence type="ECO:0000259" key="15">
    <source>
        <dbReference type="PROSITE" id="PS50280"/>
    </source>
</evidence>
<evidence type="ECO:0000256" key="3">
    <source>
        <dbReference type="ARBA" id="ARBA00022603"/>
    </source>
</evidence>
<keyword evidence="5" id="KW-0949">S-adenosyl-L-methionine</keyword>
<feature type="compositionally biased region" description="Low complexity" evidence="14">
    <location>
        <begin position="443"/>
        <end position="454"/>
    </location>
</feature>